<evidence type="ECO:0000313" key="2">
    <source>
        <dbReference type="EMBL" id="JAE26773.1"/>
    </source>
</evidence>
<protein>
    <submittedName>
        <fullName evidence="2">Uncharacterized protein</fullName>
    </submittedName>
</protein>
<keyword evidence="1" id="KW-0812">Transmembrane</keyword>
<dbReference type="EMBL" id="GBRH01171123">
    <property type="protein sequence ID" value="JAE26773.1"/>
    <property type="molecule type" value="Transcribed_RNA"/>
</dbReference>
<dbReference type="AlphaFoldDB" id="A0A0A9H1L0"/>
<feature type="transmembrane region" description="Helical" evidence="1">
    <location>
        <begin position="12"/>
        <end position="30"/>
    </location>
</feature>
<keyword evidence="1" id="KW-0472">Membrane</keyword>
<proteinExistence type="predicted"/>
<accession>A0A0A9H1L0</accession>
<feature type="transmembrane region" description="Helical" evidence="1">
    <location>
        <begin position="42"/>
        <end position="64"/>
    </location>
</feature>
<reference evidence="2" key="2">
    <citation type="journal article" date="2015" name="Data Brief">
        <title>Shoot transcriptome of the giant reed, Arundo donax.</title>
        <authorList>
            <person name="Barrero R.A."/>
            <person name="Guerrero F.D."/>
            <person name="Moolhuijzen P."/>
            <person name="Goolsby J.A."/>
            <person name="Tidwell J."/>
            <person name="Bellgard S.E."/>
            <person name="Bellgard M.I."/>
        </authorList>
    </citation>
    <scope>NUCLEOTIDE SEQUENCE</scope>
    <source>
        <tissue evidence="2">Shoot tissue taken approximately 20 cm above the soil surface</tissue>
    </source>
</reference>
<evidence type="ECO:0000256" key="1">
    <source>
        <dbReference type="SAM" id="Phobius"/>
    </source>
</evidence>
<reference evidence="2" key="1">
    <citation type="submission" date="2014-09" db="EMBL/GenBank/DDBJ databases">
        <authorList>
            <person name="Magalhaes I.L.F."/>
            <person name="Oliveira U."/>
            <person name="Santos F.R."/>
            <person name="Vidigal T.H.D.A."/>
            <person name="Brescovit A.D."/>
            <person name="Santos A.J."/>
        </authorList>
    </citation>
    <scope>NUCLEOTIDE SEQUENCE</scope>
    <source>
        <tissue evidence="2">Shoot tissue taken approximately 20 cm above the soil surface</tissue>
    </source>
</reference>
<keyword evidence="1" id="KW-1133">Transmembrane helix</keyword>
<sequence>MQRRLSVWLVRGTVQITAVIFAGVGVKGYVLMTWCIEKSGPVFTAGFMPLIQIKAAVIDLLFILHEQHLGIVRLVLLLSSEASTIFSGERAGMLFSQPKEYWSSKIRRRKQICESRLPARTI</sequence>
<organism evidence="2">
    <name type="scientific">Arundo donax</name>
    <name type="common">Giant reed</name>
    <name type="synonym">Donax arundinaceus</name>
    <dbReference type="NCBI Taxonomy" id="35708"/>
    <lineage>
        <taxon>Eukaryota</taxon>
        <taxon>Viridiplantae</taxon>
        <taxon>Streptophyta</taxon>
        <taxon>Embryophyta</taxon>
        <taxon>Tracheophyta</taxon>
        <taxon>Spermatophyta</taxon>
        <taxon>Magnoliopsida</taxon>
        <taxon>Liliopsida</taxon>
        <taxon>Poales</taxon>
        <taxon>Poaceae</taxon>
        <taxon>PACMAD clade</taxon>
        <taxon>Arundinoideae</taxon>
        <taxon>Arundineae</taxon>
        <taxon>Arundo</taxon>
    </lineage>
</organism>
<name>A0A0A9H1L0_ARUDO</name>